<feature type="compositionally biased region" description="Acidic residues" evidence="11">
    <location>
        <begin position="364"/>
        <end position="377"/>
    </location>
</feature>
<evidence type="ECO:0000256" key="6">
    <source>
        <dbReference type="ARBA" id="ARBA00023277"/>
    </source>
</evidence>
<dbReference type="Gene3D" id="3.20.20.80">
    <property type="entry name" value="Glycosidases"/>
    <property type="match status" value="1"/>
</dbReference>
<gene>
    <name evidence="15" type="primary">cex2</name>
    <name evidence="15" type="ORF">EKD16_24585</name>
</gene>
<dbReference type="SMART" id="SM00633">
    <property type="entry name" value="Glyco_10"/>
    <property type="match status" value="1"/>
</dbReference>
<evidence type="ECO:0000256" key="2">
    <source>
        <dbReference type="ARBA" id="ARBA00007495"/>
    </source>
</evidence>
<evidence type="ECO:0000259" key="13">
    <source>
        <dbReference type="PROSITE" id="PS51173"/>
    </source>
</evidence>
<dbReference type="InterPro" id="IPR001919">
    <property type="entry name" value="CBD2"/>
</dbReference>
<dbReference type="InterPro" id="IPR044846">
    <property type="entry name" value="GH10"/>
</dbReference>
<evidence type="ECO:0000256" key="8">
    <source>
        <dbReference type="ARBA" id="ARBA00023326"/>
    </source>
</evidence>
<dbReference type="PROSITE" id="PS51760">
    <property type="entry name" value="GH10_2"/>
    <property type="match status" value="1"/>
</dbReference>
<feature type="signal peptide" evidence="12">
    <location>
        <begin position="1"/>
        <end position="40"/>
    </location>
</feature>
<dbReference type="SMART" id="SM00637">
    <property type="entry name" value="CBD_II"/>
    <property type="match status" value="1"/>
</dbReference>
<dbReference type="InterPro" id="IPR031158">
    <property type="entry name" value="GH10_AS"/>
</dbReference>
<dbReference type="Gene3D" id="2.60.40.290">
    <property type="match status" value="1"/>
</dbReference>
<sequence length="487" mass="52157" precursor="true">MRLAIRGSRETPRRSRASRARRLTGAALATFLGAAVLAPAAPAAADSPLRDHAAQQGFEIGAALGADHLQNDSQFADLAATEFNASTPENSMKWSVTEPSRGQFDFSQADAYMDFAQANNQKVRGHTLVWHSQLPSWVENGNFSESELLSIMENHIDEVAGRYAGEIAYWDVANEIFLGDGSWRNSVFYETIGPDFVAEALRMAAEADPSAELWLNDYSIDGINAKSDAYYNLIQDLLAQGVPIDGIGLQAHLINGQVPSSLQQNIQRFADLGIDVAITELDVRIQMPASDSELQQQAQDYRAVMDACLAVDGCIGVTVWGIVDKYSWVPDTFEGEGAPLLYNDNYQPKPAYDAVHAALGGQNDDGDDGDDGDDDPPPDPSGPCAVSYSVANEWNSGFTGQLTFTNNGSSALNGWDLQFDFADGQQVNNGWSAEWSQSGSTVTVSNASWNASVPAGGSVSVGFNATHSGANSEPDSFTLNGQSCSVS</sequence>
<comment type="similarity">
    <text evidence="2 10">Belongs to the glycosyl hydrolase 10 (cellulase F) family.</text>
</comment>
<dbReference type="KEGG" id="strr:EKD16_24585"/>
<dbReference type="SUPFAM" id="SSF49384">
    <property type="entry name" value="Carbohydrate-binding domain"/>
    <property type="match status" value="1"/>
</dbReference>
<evidence type="ECO:0000256" key="11">
    <source>
        <dbReference type="SAM" id="MobiDB-lite"/>
    </source>
</evidence>
<evidence type="ECO:0000259" key="14">
    <source>
        <dbReference type="PROSITE" id="PS51760"/>
    </source>
</evidence>
<keyword evidence="5 10" id="KW-0378">Hydrolase</keyword>
<dbReference type="Pfam" id="PF00553">
    <property type="entry name" value="CBM_2"/>
    <property type="match status" value="1"/>
</dbReference>
<dbReference type="EC" id="3.2.1.8" evidence="10"/>
<evidence type="ECO:0000313" key="15">
    <source>
        <dbReference type="EMBL" id="QBI56661.1"/>
    </source>
</evidence>
<keyword evidence="4 12" id="KW-0732">Signal</keyword>
<dbReference type="RefSeq" id="WP_242677150.1">
    <property type="nucleotide sequence ID" value="NZ_CP036455.1"/>
</dbReference>
<keyword evidence="7 10" id="KW-0326">Glycosidase</keyword>
<dbReference type="PANTHER" id="PTHR31490:SF88">
    <property type="entry name" value="BETA-XYLANASE"/>
    <property type="match status" value="1"/>
</dbReference>
<keyword evidence="6 10" id="KW-0119">Carbohydrate metabolism</keyword>
<dbReference type="Pfam" id="PF00331">
    <property type="entry name" value="Glyco_hydro_10"/>
    <property type="match status" value="1"/>
</dbReference>
<evidence type="ECO:0000256" key="7">
    <source>
        <dbReference type="ARBA" id="ARBA00023295"/>
    </source>
</evidence>
<evidence type="ECO:0000256" key="5">
    <source>
        <dbReference type="ARBA" id="ARBA00022801"/>
    </source>
</evidence>
<feature type="region of interest" description="Disordered" evidence="11">
    <location>
        <begin position="1"/>
        <end position="20"/>
    </location>
</feature>
<feature type="active site" description="Nucleophile" evidence="9">
    <location>
        <position position="280"/>
    </location>
</feature>
<dbReference type="Proteomes" id="UP000292235">
    <property type="component" value="Chromosome"/>
</dbReference>
<dbReference type="InterPro" id="IPR008965">
    <property type="entry name" value="CBM2/CBM3_carb-bd_dom_sf"/>
</dbReference>
<dbReference type="InterPro" id="IPR018366">
    <property type="entry name" value="CBM2_CS"/>
</dbReference>
<dbReference type="GO" id="GO:0045493">
    <property type="term" value="P:xylan catabolic process"/>
    <property type="evidence" value="ECO:0007669"/>
    <property type="project" value="UniProtKB-KW"/>
</dbReference>
<feature type="region of interest" description="Disordered" evidence="11">
    <location>
        <begin position="357"/>
        <end position="383"/>
    </location>
</feature>
<dbReference type="SUPFAM" id="SSF51445">
    <property type="entry name" value="(Trans)glycosidases"/>
    <property type="match status" value="1"/>
</dbReference>
<dbReference type="EMBL" id="CP036455">
    <property type="protein sequence ID" value="QBI56661.1"/>
    <property type="molecule type" value="Genomic_DNA"/>
</dbReference>
<dbReference type="InterPro" id="IPR001000">
    <property type="entry name" value="GH10_dom"/>
</dbReference>
<proteinExistence type="inferred from homology"/>
<accession>A0A4P6QAA9</accession>
<keyword evidence="8 10" id="KW-0624">Polysaccharide degradation</keyword>
<dbReference type="PANTHER" id="PTHR31490">
    <property type="entry name" value="GLYCOSYL HYDROLASE"/>
    <property type="match status" value="1"/>
</dbReference>
<evidence type="ECO:0000256" key="3">
    <source>
        <dbReference type="ARBA" id="ARBA00022651"/>
    </source>
</evidence>
<evidence type="ECO:0000256" key="9">
    <source>
        <dbReference type="PROSITE-ProRule" id="PRU10061"/>
    </source>
</evidence>
<organism evidence="15 16">
    <name type="scientific">Streptomonospora litoralis</name>
    <dbReference type="NCBI Taxonomy" id="2498135"/>
    <lineage>
        <taxon>Bacteria</taxon>
        <taxon>Bacillati</taxon>
        <taxon>Actinomycetota</taxon>
        <taxon>Actinomycetes</taxon>
        <taxon>Streptosporangiales</taxon>
        <taxon>Nocardiopsidaceae</taxon>
        <taxon>Streptomonospora</taxon>
    </lineage>
</organism>
<comment type="catalytic activity">
    <reaction evidence="1 10">
        <text>Endohydrolysis of (1-&gt;4)-beta-D-xylosidic linkages in xylans.</text>
        <dbReference type="EC" id="3.2.1.8"/>
    </reaction>
</comment>
<evidence type="ECO:0000256" key="1">
    <source>
        <dbReference type="ARBA" id="ARBA00000681"/>
    </source>
</evidence>
<reference evidence="15 16" key="1">
    <citation type="submission" date="2019-02" db="EMBL/GenBank/DDBJ databases">
        <authorList>
            <person name="Khodamoradi S."/>
            <person name="Hahnke R.L."/>
            <person name="Kaempfer P."/>
            <person name="Schumann P."/>
            <person name="Rohde M."/>
            <person name="Steinert M."/>
            <person name="Luzhetskyy A."/>
            <person name="Wink J."/>
            <person name="Ruckert C."/>
        </authorList>
    </citation>
    <scope>NUCLEOTIDE SEQUENCE [LARGE SCALE GENOMIC DNA]</scope>
    <source>
        <strain evidence="15 16">M2</strain>
    </source>
</reference>
<dbReference type="InterPro" id="IPR012291">
    <property type="entry name" value="CBM2_carb-bd_dom_sf"/>
</dbReference>
<evidence type="ECO:0000256" key="10">
    <source>
        <dbReference type="RuleBase" id="RU361174"/>
    </source>
</evidence>
<dbReference type="PROSITE" id="PS00591">
    <property type="entry name" value="GH10_1"/>
    <property type="match status" value="1"/>
</dbReference>
<feature type="domain" description="GH10" evidence="14">
    <location>
        <begin position="43"/>
        <end position="358"/>
    </location>
</feature>
<evidence type="ECO:0000313" key="16">
    <source>
        <dbReference type="Proteomes" id="UP000292235"/>
    </source>
</evidence>
<dbReference type="PROSITE" id="PS51173">
    <property type="entry name" value="CBM2"/>
    <property type="match status" value="1"/>
</dbReference>
<evidence type="ECO:0000256" key="12">
    <source>
        <dbReference type="SAM" id="SignalP"/>
    </source>
</evidence>
<protein>
    <recommendedName>
        <fullName evidence="10">Beta-xylanase</fullName>
        <ecNumber evidence="10">3.2.1.8</ecNumber>
    </recommendedName>
</protein>
<dbReference type="PRINTS" id="PR00134">
    <property type="entry name" value="GLHYDRLASE10"/>
</dbReference>
<feature type="chain" id="PRO_5039124617" description="Beta-xylanase" evidence="12">
    <location>
        <begin position="41"/>
        <end position="487"/>
    </location>
</feature>
<feature type="domain" description="CBM2" evidence="13">
    <location>
        <begin position="377"/>
        <end position="487"/>
    </location>
</feature>
<name>A0A4P6QAA9_9ACTN</name>
<dbReference type="PROSITE" id="PS00561">
    <property type="entry name" value="CBM2_A"/>
    <property type="match status" value="1"/>
</dbReference>
<dbReference type="GO" id="GO:0030247">
    <property type="term" value="F:polysaccharide binding"/>
    <property type="evidence" value="ECO:0007669"/>
    <property type="project" value="UniProtKB-UniRule"/>
</dbReference>
<dbReference type="AlphaFoldDB" id="A0A4P6QAA9"/>
<evidence type="ECO:0000256" key="4">
    <source>
        <dbReference type="ARBA" id="ARBA00022729"/>
    </source>
</evidence>
<keyword evidence="16" id="KW-1185">Reference proteome</keyword>
<dbReference type="GO" id="GO:0031176">
    <property type="term" value="F:endo-1,4-beta-xylanase activity"/>
    <property type="evidence" value="ECO:0007669"/>
    <property type="project" value="UniProtKB-EC"/>
</dbReference>
<keyword evidence="3 15" id="KW-0858">Xylan degradation</keyword>
<dbReference type="InterPro" id="IPR017853">
    <property type="entry name" value="GH"/>
</dbReference>